<feature type="non-terminal residue" evidence="1">
    <location>
        <position position="1"/>
    </location>
</feature>
<gene>
    <name evidence="1" type="ORF">S03H2_22532</name>
</gene>
<protein>
    <submittedName>
        <fullName evidence="1">Uncharacterized protein</fullName>
    </submittedName>
</protein>
<evidence type="ECO:0000313" key="1">
    <source>
        <dbReference type="EMBL" id="GAH37629.1"/>
    </source>
</evidence>
<accession>X1G7V1</accession>
<organism evidence="1">
    <name type="scientific">marine sediment metagenome</name>
    <dbReference type="NCBI Taxonomy" id="412755"/>
    <lineage>
        <taxon>unclassified sequences</taxon>
        <taxon>metagenomes</taxon>
        <taxon>ecological metagenomes</taxon>
    </lineage>
</organism>
<proteinExistence type="predicted"/>
<sequence>PGVEGPIDKELAKSIRNKLIVFRANLAEKELKELKPISRRRLNEILYPLYQILMEVAPERKDEFKLVIKEIEKKKEGEEGFTLEADIVDEIVKYYNKTGEESILTSEIVNRLNEGKREKEQFSDRLISLRIKRLGFEKIRLEGGKRGFKIDLDLLEKIIPNFKITKIEKKEQSFHLK</sequence>
<dbReference type="EMBL" id="BARU01012147">
    <property type="protein sequence ID" value="GAH37629.1"/>
    <property type="molecule type" value="Genomic_DNA"/>
</dbReference>
<name>X1G7V1_9ZZZZ</name>
<dbReference type="AlphaFoldDB" id="X1G7V1"/>
<reference evidence="1" key="1">
    <citation type="journal article" date="2014" name="Front. Microbiol.">
        <title>High frequency of phylogenetically diverse reductive dehalogenase-homologous genes in deep subseafloor sedimentary metagenomes.</title>
        <authorList>
            <person name="Kawai M."/>
            <person name="Futagami T."/>
            <person name="Toyoda A."/>
            <person name="Takaki Y."/>
            <person name="Nishi S."/>
            <person name="Hori S."/>
            <person name="Arai W."/>
            <person name="Tsubouchi T."/>
            <person name="Morono Y."/>
            <person name="Uchiyama I."/>
            <person name="Ito T."/>
            <person name="Fujiyama A."/>
            <person name="Inagaki F."/>
            <person name="Takami H."/>
        </authorList>
    </citation>
    <scope>NUCLEOTIDE SEQUENCE</scope>
    <source>
        <strain evidence="1">Expedition CK06-06</strain>
    </source>
</reference>
<comment type="caution">
    <text evidence="1">The sequence shown here is derived from an EMBL/GenBank/DDBJ whole genome shotgun (WGS) entry which is preliminary data.</text>
</comment>